<reference evidence="2" key="1">
    <citation type="submission" date="2021-02" db="EMBL/GenBank/DDBJ databases">
        <authorList>
            <person name="Nowell W R."/>
        </authorList>
    </citation>
    <scope>NUCLEOTIDE SEQUENCE</scope>
</reference>
<gene>
    <name evidence="2" type="ORF">JBS370_LOCUS27856</name>
</gene>
<organism evidence="2 3">
    <name type="scientific">Rotaria sordida</name>
    <dbReference type="NCBI Taxonomy" id="392033"/>
    <lineage>
        <taxon>Eukaryota</taxon>
        <taxon>Metazoa</taxon>
        <taxon>Spiralia</taxon>
        <taxon>Gnathifera</taxon>
        <taxon>Rotifera</taxon>
        <taxon>Eurotatoria</taxon>
        <taxon>Bdelloidea</taxon>
        <taxon>Philodinida</taxon>
        <taxon>Philodinidae</taxon>
        <taxon>Rotaria</taxon>
    </lineage>
</organism>
<proteinExistence type="predicted"/>
<feature type="domain" description="F-box" evidence="1">
    <location>
        <begin position="5"/>
        <end position="52"/>
    </location>
</feature>
<accession>A0A819QDQ9</accession>
<dbReference type="InterPro" id="IPR001810">
    <property type="entry name" value="F-box_dom"/>
</dbReference>
<dbReference type="InterPro" id="IPR036047">
    <property type="entry name" value="F-box-like_dom_sf"/>
</dbReference>
<dbReference type="EMBL" id="CAJOBD010005381">
    <property type="protein sequence ID" value="CAF4029129.1"/>
    <property type="molecule type" value="Genomic_DNA"/>
</dbReference>
<dbReference type="InterPro" id="IPR036705">
    <property type="entry name" value="Ribosyl_crysJ1_sf"/>
</dbReference>
<dbReference type="SUPFAM" id="SSF101478">
    <property type="entry name" value="ADP-ribosylglycohydrolase"/>
    <property type="match status" value="1"/>
</dbReference>
<dbReference type="AlphaFoldDB" id="A0A819QDQ9"/>
<protein>
    <recommendedName>
        <fullName evidence="1">F-box domain-containing protein</fullName>
    </recommendedName>
</protein>
<evidence type="ECO:0000313" key="2">
    <source>
        <dbReference type="EMBL" id="CAF4029129.1"/>
    </source>
</evidence>
<name>A0A819QDQ9_9BILA</name>
<evidence type="ECO:0000313" key="3">
    <source>
        <dbReference type="Proteomes" id="UP000663836"/>
    </source>
</evidence>
<dbReference type="Gene3D" id="1.10.4080.10">
    <property type="entry name" value="ADP-ribosylation/Crystallin J1"/>
    <property type="match status" value="1"/>
</dbReference>
<dbReference type="SUPFAM" id="SSF81383">
    <property type="entry name" value="F-box domain"/>
    <property type="match status" value="1"/>
</dbReference>
<comment type="caution">
    <text evidence="2">The sequence shown here is derived from an EMBL/GenBank/DDBJ whole genome shotgun (WGS) entry which is preliminary data.</text>
</comment>
<dbReference type="PROSITE" id="PS50181">
    <property type="entry name" value="FBOX"/>
    <property type="match status" value="1"/>
</dbReference>
<sequence length="579" mass="68017">MNDFSIEFNDLPDEIILIILKKLYNVEVLNSLIGVNKRFNRIAHDSIFTSHLSLMECSSDNSIYYALSDSILDRFCSQILSSIHHKINWLNLESTSIERILLATNYSNLYGLGLYNINVDEALSLFTDKSPLIYKFKNQISSFVIDFISKLNPRAAIKDMHTLIFTQILTKFTNLQYLKFDQSSISFRRLSFVSPPTIISSTLLELYVSIRNFDDCLYLLDGRFTQLHTLHVNIYIIVSSHLTINNKDKLSNLRFFSLHCDINTDNYDNLIVPLLHRMLNLEKLDLFLRVNREQGLIDDNELKKNIINYMSQLNKFIFNIYSHHSLPIQIDLPLNENIHNTFEYFHDNQIISCIDYFQEKRYSQCLIYSYPYKLKFYDRISNKFPGGLFKYVCEVSLYDEYPFSHEFFRRISKSFPFMKKLTVINQKAQINKQCMKSKYDDQNLSIIEYPHLTTLDLIEVHDDYVEQFLVDTKTCLPNNVFLFVFYRPLEKVTQNFQREATRINCAKLRHLSMYGISSIPEHVKDYFPHTVISKSFQTTFNDLIVYDNDADTNGAVCGTMYGARHGSTSLPYEWIKKMV</sequence>
<evidence type="ECO:0000259" key="1">
    <source>
        <dbReference type="PROSITE" id="PS50181"/>
    </source>
</evidence>
<dbReference type="Proteomes" id="UP000663836">
    <property type="component" value="Unassembled WGS sequence"/>
</dbReference>